<organism evidence="4 5">
    <name type="scientific">Rhodoblastus acidophilus</name>
    <name type="common">Rhodopseudomonas acidophila</name>
    <dbReference type="NCBI Taxonomy" id="1074"/>
    <lineage>
        <taxon>Bacteria</taxon>
        <taxon>Pseudomonadati</taxon>
        <taxon>Pseudomonadota</taxon>
        <taxon>Alphaproteobacteria</taxon>
        <taxon>Hyphomicrobiales</taxon>
        <taxon>Rhodoblastaceae</taxon>
        <taxon>Rhodoblastus</taxon>
    </lineage>
</organism>
<dbReference type="Proteomes" id="UP000198418">
    <property type="component" value="Unassembled WGS sequence"/>
</dbReference>
<gene>
    <name evidence="4" type="ORF">SAMN06265338_1293</name>
</gene>
<name>A0A212SDL8_RHOAC</name>
<sequence length="1461" mass="141116">MIKTIQIAAREPTNFRKYLMIGSVSACLLIASTAQAQVVTFGYTGSSSTLTITSAGIYEITVAGAQGGNGGNSRQGGAGAIIIGDYSFAAGDVLNLVVGGQGGSSTYSGGGGGGGSFVFDTSTATLVVVAGGGGGAGSYGGGGTGGQITTSGSSGNGAGAGAGGANGNGGQANPNDHGGGGGGFLTSGQDSSSATGGGAYPSLAGGVNIWGEPGGYGGGGAGSSEGGGGGGYSGGGGGSGYNSYGGGGGGSFEAAGFTLASATAGAAGNAASMTGNLGNGFISFTLIQLLLSPISAGSASLASSLGVSVLPSFQGGTLTMNQAGTYSQNFTLANSGANKIDQDGHNSTFTGNFTDATTGGALIIANTGSGGSVTFSGVNTYTGATDILSGARLVAGSSGAFSVSSAFTVAASGTLDLGGYDTSIGSLSGAGVVTNSGSANATLTVRGLNTPTTFSGVIDDGASHTTGLTAAGGGLILSGANTYTGATHVNAGSLTLSGGIGQLHSLSGPVSVLAGASMTVTSAGSLYAASVANAGAFANSGTVHGDLSNSGALTNQGTWIGTGDNAGGAIDNQATWTGAIVNTSGTFANEGTVSAGVTNSGTFNNNLGGQIAGGLANTAGTFTNASGATLDSATVSGGALYNAGTVAGAANLAGGGQVRNAGVVGAVNQSGGTFINLAGGSTGAFTENGASALAYSFGTVASLQVASGSFANYATISGDVANNGAFSAANVTNGSIGGAIANNGGATFSVHGTLAVAGDFTNANGATLHVYAGGAYTAASASTIGNSGAITVDNGGRLTANGGVTNNASGAITVAEGGIFTDDLNNAGAVTNNGVYNANVASNTGTITNNATWNGSITTSGALTSAGLITGGVTNTGAVNAAGAIGGPIINNAGTFNVTGTLADGGSFSNASGATVVIGSNALSTTQLNNAGRVTAANGAIAGDVANIGTLDISSSASNRLSVIGALSFAAGSAYQISVTPASASLTNVHGATTLSGGAVSALGGGTSSANYTRYTILTATGGVSGVFAGVTTNVPFLTPSLAYDANDVYLIMVRNDVNYASMANTPNQAGVANALARGQAATKGLNPILNSVDLVSNTPANMPAVLDQLSGAGLAGAENLAFQAGTLFTSTLSDQNRSWLSGGKGANEITLGGRNGSMANAPAPNRPPGDAVLGAQRTWRAWSGGYAGGATYGDDRSAGAYAQTNETYGGALGVDYQIQPGLLLGFAGGYSDGSFGVRRLGTSGHLEGGQFGFYGAATSGSLYGFASTAFSSFNNHTTRYVLAFGNLSSEKNNARFNSRELREHLEFGRRYVIGGATLTPYVKVDLATLWSDGFVENDGAGGTNMAGLSVANRQTLSAPGSVGVRLEQAFALGGMKIIPWGELAYVHEFSPRREIYGTFVNLPSAAFGVNAARVGRDGAQVKAGARLAFTERSCIFASFDGDFSGKSEFYAGKGGVQVNW</sequence>
<dbReference type="PROSITE" id="PS51208">
    <property type="entry name" value="AUTOTRANSPORTER"/>
    <property type="match status" value="1"/>
</dbReference>
<evidence type="ECO:0000313" key="4">
    <source>
        <dbReference type="EMBL" id="SNB83698.1"/>
    </source>
</evidence>
<dbReference type="Pfam" id="PF03797">
    <property type="entry name" value="Autotransporter"/>
    <property type="match status" value="1"/>
</dbReference>
<dbReference type="InterPro" id="IPR036709">
    <property type="entry name" value="Autotransporte_beta_dom_sf"/>
</dbReference>
<reference evidence="5" key="1">
    <citation type="submission" date="2017-06" db="EMBL/GenBank/DDBJ databases">
        <authorList>
            <person name="Varghese N."/>
            <person name="Submissions S."/>
        </authorList>
    </citation>
    <scope>NUCLEOTIDE SEQUENCE [LARGE SCALE GENOMIC DNA]</scope>
    <source>
        <strain evidence="5">DSM 137</strain>
    </source>
</reference>
<evidence type="ECO:0000313" key="5">
    <source>
        <dbReference type="Proteomes" id="UP000198418"/>
    </source>
</evidence>
<dbReference type="SMART" id="SM00869">
    <property type="entry name" value="Autotransporter"/>
    <property type="match status" value="1"/>
</dbReference>
<accession>A0A212SDL8</accession>
<feature type="domain" description="Autotransporter" evidence="3">
    <location>
        <begin position="1175"/>
        <end position="1461"/>
    </location>
</feature>
<evidence type="ECO:0000259" key="3">
    <source>
        <dbReference type="PROSITE" id="PS51208"/>
    </source>
</evidence>
<dbReference type="RefSeq" id="WP_210190749.1">
    <property type="nucleotide sequence ID" value="NZ_FYDG01000029.1"/>
</dbReference>
<evidence type="ECO:0000256" key="2">
    <source>
        <dbReference type="SAM" id="SignalP"/>
    </source>
</evidence>
<keyword evidence="2" id="KW-0732">Signal</keyword>
<feature type="chain" id="PRO_5012555658" evidence="2">
    <location>
        <begin position="37"/>
        <end position="1461"/>
    </location>
</feature>
<feature type="compositionally biased region" description="Gly residues" evidence="1">
    <location>
        <begin position="159"/>
        <end position="170"/>
    </location>
</feature>
<feature type="region of interest" description="Disordered" evidence="1">
    <location>
        <begin position="159"/>
        <end position="197"/>
    </location>
</feature>
<dbReference type="SUPFAM" id="SSF103515">
    <property type="entry name" value="Autotransporter"/>
    <property type="match status" value="1"/>
</dbReference>
<protein>
    <submittedName>
        <fullName evidence="4">Uncharacterized conserved protein, contains a C-terminal beta-barrel porin domain</fullName>
    </submittedName>
</protein>
<dbReference type="InterPro" id="IPR005546">
    <property type="entry name" value="Autotransporte_beta"/>
</dbReference>
<feature type="signal peptide" evidence="2">
    <location>
        <begin position="1"/>
        <end position="36"/>
    </location>
</feature>
<evidence type="ECO:0000256" key="1">
    <source>
        <dbReference type="SAM" id="MobiDB-lite"/>
    </source>
</evidence>
<keyword evidence="5" id="KW-1185">Reference proteome</keyword>
<dbReference type="EMBL" id="FYDG01000029">
    <property type="protein sequence ID" value="SNB83698.1"/>
    <property type="molecule type" value="Genomic_DNA"/>
</dbReference>
<proteinExistence type="predicted"/>
<dbReference type="Gene3D" id="2.40.128.130">
    <property type="entry name" value="Autotransporter beta-domain"/>
    <property type="match status" value="1"/>
</dbReference>